<dbReference type="Proteomes" id="UP000254287">
    <property type="component" value="Unassembled WGS sequence"/>
</dbReference>
<evidence type="ECO:0000313" key="1">
    <source>
        <dbReference type="EMBL" id="STC77757.1"/>
    </source>
</evidence>
<organism evidence="1 2">
    <name type="scientific">Corynebacterium minutissimum</name>
    <dbReference type="NCBI Taxonomy" id="38301"/>
    <lineage>
        <taxon>Bacteria</taxon>
        <taxon>Bacillati</taxon>
        <taxon>Actinomycetota</taxon>
        <taxon>Actinomycetes</taxon>
        <taxon>Mycobacteriales</taxon>
        <taxon>Corynebacteriaceae</taxon>
        <taxon>Corynebacterium</taxon>
    </lineage>
</organism>
<evidence type="ECO:0008006" key="3">
    <source>
        <dbReference type="Google" id="ProtNLM"/>
    </source>
</evidence>
<reference evidence="1 2" key="1">
    <citation type="submission" date="2018-06" db="EMBL/GenBank/DDBJ databases">
        <authorList>
            <consortium name="Pathogen Informatics"/>
            <person name="Doyle S."/>
        </authorList>
    </citation>
    <scope>NUCLEOTIDE SEQUENCE [LARGE SCALE GENOMIC DNA]</scope>
    <source>
        <strain evidence="1 2">NCTC10289</strain>
    </source>
</reference>
<sequence length="197" mass="21013">MTDLHAVEPVSIDRLAQLCELIDADYAILEAPRTTGVADIHADGADDRSLDDDASNAGDEAGTTFHRVLQTGIPHIAVHCDLNEEGDTLSAFATWEGTLPESAEEEVAATVAELNWASVAPTLSYFVADGPEEPSDGAEVQLCANRAMAVGEGLSLAQLGHFLLSSLASFAEIFEIVAERFPQAVTWNDTQEQEAED</sequence>
<gene>
    <name evidence="1" type="ORF">NCTC10289_01351</name>
</gene>
<evidence type="ECO:0000313" key="2">
    <source>
        <dbReference type="Proteomes" id="UP000254287"/>
    </source>
</evidence>
<dbReference type="RefSeq" id="WP_115021962.1">
    <property type="nucleotide sequence ID" value="NZ_CP069533.1"/>
</dbReference>
<dbReference type="AlphaFoldDB" id="A0A376CY63"/>
<dbReference type="EMBL" id="UFXP01000001">
    <property type="protein sequence ID" value="STC77757.1"/>
    <property type="molecule type" value="Genomic_DNA"/>
</dbReference>
<accession>A0A376CY63</accession>
<name>A0A376CY63_9CORY</name>
<protein>
    <recommendedName>
        <fullName evidence="3">YbjN domain-containing protein</fullName>
    </recommendedName>
</protein>
<proteinExistence type="predicted"/>